<protein>
    <submittedName>
        <fullName evidence="4">Uncharacterized protein</fullName>
    </submittedName>
</protein>
<evidence type="ECO:0000256" key="2">
    <source>
        <dbReference type="SAM" id="MobiDB-lite"/>
    </source>
</evidence>
<keyword evidence="5" id="KW-1185">Reference proteome</keyword>
<dbReference type="EMBL" id="VSRR010032534">
    <property type="protein sequence ID" value="MPC71228.1"/>
    <property type="molecule type" value="Genomic_DNA"/>
</dbReference>
<reference evidence="4 5" key="1">
    <citation type="submission" date="2019-05" db="EMBL/GenBank/DDBJ databases">
        <title>Another draft genome of Portunus trituberculatus and its Hox gene families provides insights of decapod evolution.</title>
        <authorList>
            <person name="Jeong J.-H."/>
            <person name="Song I."/>
            <person name="Kim S."/>
            <person name="Choi T."/>
            <person name="Kim D."/>
            <person name="Ryu S."/>
            <person name="Kim W."/>
        </authorList>
    </citation>
    <scope>NUCLEOTIDE SEQUENCE [LARGE SCALE GENOMIC DNA]</scope>
    <source>
        <tissue evidence="4">Muscle</tissue>
    </source>
</reference>
<feature type="chain" id="PRO_5023042869" evidence="3">
    <location>
        <begin position="20"/>
        <end position="324"/>
    </location>
</feature>
<evidence type="ECO:0000313" key="4">
    <source>
        <dbReference type="EMBL" id="MPC71228.1"/>
    </source>
</evidence>
<evidence type="ECO:0000313" key="5">
    <source>
        <dbReference type="Proteomes" id="UP000324222"/>
    </source>
</evidence>
<dbReference type="Proteomes" id="UP000324222">
    <property type="component" value="Unassembled WGS sequence"/>
</dbReference>
<feature type="coiled-coil region" evidence="1">
    <location>
        <begin position="44"/>
        <end position="71"/>
    </location>
</feature>
<comment type="caution">
    <text evidence="4">The sequence shown here is derived from an EMBL/GenBank/DDBJ whole genome shotgun (WGS) entry which is preliminary data.</text>
</comment>
<keyword evidence="3" id="KW-0732">Signal</keyword>
<feature type="region of interest" description="Disordered" evidence="2">
    <location>
        <begin position="136"/>
        <end position="159"/>
    </location>
</feature>
<dbReference type="AlphaFoldDB" id="A0A5B7HR94"/>
<sequence length="324" mass="36238">MFRVVFLLNLATLMIFALGMVKTPTLIVAANSIDDVEGTSSEDLSAKELKVDDLSAELDQIHQDLAALSEAQENKADDISTSESLNEKENRKVMKLIKKKLLGFPINESQEVLAEEPQELPSEDIVSLASTQRKIVKDVDPSTNKPGNRSTGEKKAEDKTCKKNITLSQIIKPNRNTTKEKEFAVKSEKKVKVVPSAEVDANQFIKKLVPVLVKEGKTDEIVDPKEEIEIVKEIIPLLKTVGKNKITVTEEVEVDIEIGFKTYREIMIQNKEDKLPEKVRGAAEDEKTSMIESNMITVAKDRFYENPKEKGIIGLDEVNETELT</sequence>
<proteinExistence type="predicted"/>
<evidence type="ECO:0000256" key="1">
    <source>
        <dbReference type="SAM" id="Coils"/>
    </source>
</evidence>
<evidence type="ECO:0000256" key="3">
    <source>
        <dbReference type="SAM" id="SignalP"/>
    </source>
</evidence>
<keyword evidence="1" id="KW-0175">Coiled coil</keyword>
<name>A0A5B7HR94_PORTR</name>
<accession>A0A5B7HR94</accession>
<feature type="compositionally biased region" description="Polar residues" evidence="2">
    <location>
        <begin position="141"/>
        <end position="150"/>
    </location>
</feature>
<gene>
    <name evidence="4" type="ORF">E2C01_065500</name>
</gene>
<feature type="signal peptide" evidence="3">
    <location>
        <begin position="1"/>
        <end position="19"/>
    </location>
</feature>
<organism evidence="4 5">
    <name type="scientific">Portunus trituberculatus</name>
    <name type="common">Swimming crab</name>
    <name type="synonym">Neptunus trituberculatus</name>
    <dbReference type="NCBI Taxonomy" id="210409"/>
    <lineage>
        <taxon>Eukaryota</taxon>
        <taxon>Metazoa</taxon>
        <taxon>Ecdysozoa</taxon>
        <taxon>Arthropoda</taxon>
        <taxon>Crustacea</taxon>
        <taxon>Multicrustacea</taxon>
        <taxon>Malacostraca</taxon>
        <taxon>Eumalacostraca</taxon>
        <taxon>Eucarida</taxon>
        <taxon>Decapoda</taxon>
        <taxon>Pleocyemata</taxon>
        <taxon>Brachyura</taxon>
        <taxon>Eubrachyura</taxon>
        <taxon>Portunoidea</taxon>
        <taxon>Portunidae</taxon>
        <taxon>Portuninae</taxon>
        <taxon>Portunus</taxon>
    </lineage>
</organism>